<keyword evidence="2" id="KW-1185">Reference proteome</keyword>
<dbReference type="Proteomes" id="UP000442714">
    <property type="component" value="Unassembled WGS sequence"/>
</dbReference>
<sequence length="49" mass="4995">MSKQLSISAHASALALVLLALVGAAGELREARMEAGLDLPAYAVSVLTD</sequence>
<dbReference type="AlphaFoldDB" id="A0A844ZXI1"/>
<comment type="caution">
    <text evidence="1">The sequence shown here is derived from an EMBL/GenBank/DDBJ whole genome shotgun (WGS) entry which is preliminary data.</text>
</comment>
<proteinExistence type="predicted"/>
<evidence type="ECO:0000313" key="2">
    <source>
        <dbReference type="Proteomes" id="UP000442714"/>
    </source>
</evidence>
<evidence type="ECO:0000313" key="1">
    <source>
        <dbReference type="EMBL" id="MXO91942.1"/>
    </source>
</evidence>
<organism evidence="1 2">
    <name type="scientific">Pontixanthobacter aquaemixtae</name>
    <dbReference type="NCBI Taxonomy" id="1958940"/>
    <lineage>
        <taxon>Bacteria</taxon>
        <taxon>Pseudomonadati</taxon>
        <taxon>Pseudomonadota</taxon>
        <taxon>Alphaproteobacteria</taxon>
        <taxon>Sphingomonadales</taxon>
        <taxon>Erythrobacteraceae</taxon>
        <taxon>Pontixanthobacter</taxon>
    </lineage>
</organism>
<accession>A0A844ZXI1</accession>
<name>A0A844ZXI1_9SPHN</name>
<reference evidence="1 2" key="1">
    <citation type="submission" date="2019-12" db="EMBL/GenBank/DDBJ databases">
        <title>Genomic-based taxomic classification of the family Erythrobacteraceae.</title>
        <authorList>
            <person name="Xu L."/>
        </authorList>
    </citation>
    <scope>NUCLEOTIDE SEQUENCE [LARGE SCALE GENOMIC DNA]</scope>
    <source>
        <strain evidence="1 2">KCTC 52763</strain>
    </source>
</reference>
<dbReference type="RefSeq" id="WP_160605752.1">
    <property type="nucleotide sequence ID" value="NZ_WTYX01000002.1"/>
</dbReference>
<protein>
    <submittedName>
        <fullName evidence="1">Uncharacterized protein</fullName>
    </submittedName>
</protein>
<dbReference type="EMBL" id="WTYX01000002">
    <property type="protein sequence ID" value="MXO91942.1"/>
    <property type="molecule type" value="Genomic_DNA"/>
</dbReference>
<gene>
    <name evidence="1" type="ORF">GRI41_13990</name>
</gene>